<keyword evidence="2 3" id="KW-0443">Lipid metabolism</keyword>
<dbReference type="PROSITE" id="PS51210">
    <property type="entry name" value="PLA2C"/>
    <property type="match status" value="1"/>
</dbReference>
<dbReference type="Ensembl" id="ENSSORT00005013688.1">
    <property type="protein sequence ID" value="ENSSORP00005013280.1"/>
    <property type="gene ID" value="ENSSORG00005006869.1"/>
</dbReference>
<dbReference type="GO" id="GO:0047498">
    <property type="term" value="F:calcium-dependent phospholipase A2 activity"/>
    <property type="evidence" value="ECO:0007669"/>
    <property type="project" value="TreeGrafter"/>
</dbReference>
<dbReference type="GO" id="GO:0005544">
    <property type="term" value="F:calcium-dependent phospholipid binding"/>
    <property type="evidence" value="ECO:0007669"/>
    <property type="project" value="TreeGrafter"/>
</dbReference>
<feature type="domain" description="PLA2c" evidence="5">
    <location>
        <begin position="31"/>
        <end position="579"/>
    </location>
</feature>
<dbReference type="GO" id="GO:0046475">
    <property type="term" value="P:glycerophospholipid catabolic process"/>
    <property type="evidence" value="ECO:0007669"/>
    <property type="project" value="TreeGrafter"/>
</dbReference>
<evidence type="ECO:0000256" key="4">
    <source>
        <dbReference type="SAM" id="SignalP"/>
    </source>
</evidence>
<evidence type="ECO:0000256" key="3">
    <source>
        <dbReference type="PROSITE-ProRule" id="PRU00555"/>
    </source>
</evidence>
<keyword evidence="4" id="KW-0732">Signal</keyword>
<name>A0A672Z8V8_9TELE</name>
<dbReference type="SMART" id="SM00022">
    <property type="entry name" value="PLAc"/>
    <property type="match status" value="1"/>
</dbReference>
<evidence type="ECO:0000313" key="6">
    <source>
        <dbReference type="Ensembl" id="ENSSORP00005013280.1"/>
    </source>
</evidence>
<dbReference type="GO" id="GO:0005635">
    <property type="term" value="C:nuclear envelope"/>
    <property type="evidence" value="ECO:0007669"/>
    <property type="project" value="TreeGrafter"/>
</dbReference>
<dbReference type="GO" id="GO:0005829">
    <property type="term" value="C:cytosol"/>
    <property type="evidence" value="ECO:0007669"/>
    <property type="project" value="TreeGrafter"/>
</dbReference>
<reference evidence="6" key="2">
    <citation type="submission" date="2025-08" db="UniProtKB">
        <authorList>
            <consortium name="Ensembl"/>
        </authorList>
    </citation>
    <scope>IDENTIFICATION</scope>
</reference>
<keyword evidence="7" id="KW-1185">Reference proteome</keyword>
<dbReference type="GO" id="GO:0005654">
    <property type="term" value="C:nucleoplasm"/>
    <property type="evidence" value="ECO:0007669"/>
    <property type="project" value="TreeGrafter"/>
</dbReference>
<reference evidence="6" key="1">
    <citation type="submission" date="2019-06" db="EMBL/GenBank/DDBJ databases">
        <authorList>
            <consortium name="Wellcome Sanger Institute Data Sharing"/>
        </authorList>
    </citation>
    <scope>NUCLEOTIDE SEQUENCE [LARGE SCALE GENOMIC DNA]</scope>
</reference>
<dbReference type="RefSeq" id="XP_029997427.1">
    <property type="nucleotide sequence ID" value="XM_030141567.1"/>
</dbReference>
<evidence type="ECO:0000259" key="5">
    <source>
        <dbReference type="PROSITE" id="PS51210"/>
    </source>
</evidence>
<evidence type="ECO:0000313" key="7">
    <source>
        <dbReference type="Proteomes" id="UP000472271"/>
    </source>
</evidence>
<feature type="signal peptide" evidence="4">
    <location>
        <begin position="1"/>
        <end position="25"/>
    </location>
</feature>
<feature type="chain" id="PRO_5025389016" description="PLA2c domain-containing protein" evidence="4">
    <location>
        <begin position="26"/>
        <end position="579"/>
    </location>
</feature>
<dbReference type="InterPro" id="IPR016035">
    <property type="entry name" value="Acyl_Trfase/lysoPLipase"/>
</dbReference>
<reference evidence="6" key="3">
    <citation type="submission" date="2025-09" db="UniProtKB">
        <authorList>
            <consortium name="Ensembl"/>
        </authorList>
    </citation>
    <scope>IDENTIFICATION</scope>
</reference>
<dbReference type="Proteomes" id="UP000472271">
    <property type="component" value="Chromosome 8"/>
</dbReference>
<dbReference type="InParanoid" id="A0A672Z8V8"/>
<keyword evidence="3" id="KW-0442">Lipid degradation</keyword>
<gene>
    <name evidence="6" type="primary">pla2g4c</name>
</gene>
<sequence length="579" mass="65011">MWTGHGGSPLSVIYIWFVISGATTAEDMEGKSTTLERPIRQSQTLCAGEQEYIHQRKQVVLESLNRLGINCTVDLVPHIALLASGGGQRAAVGLVGSLHQMEKDGLLDAVLYLGGVSGSTWSMAPLYSDPEWSVNMDRAVSILSGPGVQLEDALAWLGRTAQEDNFSLTDIWGVMTAAGIMKQMDLRRLSDEAGRNATNPYPIYCAIEKYCFSNGPTEGKWFEVSPHEAGFTELGLFVETSLLGSKFHNGTMLEKKPEMDMVRLQGILGCALADEEIAQEYIPPWIFAPGYMDSGAEEYLRAYIVLDKFVALTRSTITDPAALADLDGLQKILQDKVNHNVSALLESKSPEERKQFFAQRTMELLNAVEMWSQSLQDGPFKTHVSLLTKQIIPLIVKWEWGTTRNFLYQYEDSIIPPCLHSSESFHLMDAGLLINVAYPSFLGDKRDIDLIIAPEYSAGDMFETLTLARNYAAEVKKPFPEIDDEILEDKDWPKDCYVFEGKDKEPTIVFMPLFNRGNCKDAQEYKAKMEEYSTFQRPFSLEKIKFLLETAKANMENNKEILLREMNKAALRRQNKNQG</sequence>
<dbReference type="AlphaFoldDB" id="A0A672Z8V8"/>
<dbReference type="OrthoDB" id="270970at2759"/>
<accession>A0A672Z8V8</accession>
<proteinExistence type="predicted"/>
<organism evidence="6 7">
    <name type="scientific">Sphaeramia orbicularis</name>
    <name type="common">orbiculate cardinalfish</name>
    <dbReference type="NCBI Taxonomy" id="375764"/>
    <lineage>
        <taxon>Eukaryota</taxon>
        <taxon>Metazoa</taxon>
        <taxon>Chordata</taxon>
        <taxon>Craniata</taxon>
        <taxon>Vertebrata</taxon>
        <taxon>Euteleostomi</taxon>
        <taxon>Actinopterygii</taxon>
        <taxon>Neopterygii</taxon>
        <taxon>Teleostei</taxon>
        <taxon>Neoteleostei</taxon>
        <taxon>Acanthomorphata</taxon>
        <taxon>Gobiaria</taxon>
        <taxon>Kurtiformes</taxon>
        <taxon>Apogonoidei</taxon>
        <taxon>Apogonidae</taxon>
        <taxon>Apogoninae</taxon>
        <taxon>Sphaeramia</taxon>
    </lineage>
</organism>
<dbReference type="Gene3D" id="3.40.1090.10">
    <property type="entry name" value="Cytosolic phospholipase A2 catalytic domain"/>
    <property type="match status" value="1"/>
</dbReference>
<protein>
    <recommendedName>
        <fullName evidence="5">PLA2c domain-containing protein</fullName>
    </recommendedName>
</protein>
<evidence type="ECO:0000256" key="2">
    <source>
        <dbReference type="ARBA" id="ARBA00023098"/>
    </source>
</evidence>
<dbReference type="PANTHER" id="PTHR10728:SF39">
    <property type="entry name" value="CYTOSOLIC PHOSPHOLIPASE A2 GAMMA"/>
    <property type="match status" value="1"/>
</dbReference>
<dbReference type="GeneID" id="115424359"/>
<keyword evidence="1 3" id="KW-0378">Hydrolase</keyword>
<dbReference type="Pfam" id="PF01735">
    <property type="entry name" value="PLA2_B"/>
    <property type="match status" value="2"/>
</dbReference>
<dbReference type="GO" id="GO:0005509">
    <property type="term" value="F:calcium ion binding"/>
    <property type="evidence" value="ECO:0007669"/>
    <property type="project" value="TreeGrafter"/>
</dbReference>
<dbReference type="PANTHER" id="PTHR10728">
    <property type="entry name" value="CYTOSOLIC PHOSPHOLIPASE A2"/>
    <property type="match status" value="1"/>
</dbReference>
<dbReference type="InterPro" id="IPR002642">
    <property type="entry name" value="LysoPLipase_cat_dom"/>
</dbReference>
<evidence type="ECO:0000256" key="1">
    <source>
        <dbReference type="ARBA" id="ARBA00022801"/>
    </source>
</evidence>
<dbReference type="SUPFAM" id="SSF52151">
    <property type="entry name" value="FabD/lysophospholipase-like"/>
    <property type="match status" value="1"/>
</dbReference>